<dbReference type="Gene3D" id="6.10.250.290">
    <property type="match status" value="1"/>
</dbReference>
<dbReference type="Gene3D" id="3.30.70.1730">
    <property type="match status" value="1"/>
</dbReference>
<dbReference type="HAMAP" id="MF_00362">
    <property type="entry name" value="Ribosomal_uL10"/>
    <property type="match status" value="1"/>
</dbReference>
<evidence type="ECO:0000256" key="2">
    <source>
        <dbReference type="ARBA" id="ARBA00022980"/>
    </source>
</evidence>
<dbReference type="GO" id="GO:0015934">
    <property type="term" value="C:large ribosomal subunit"/>
    <property type="evidence" value="ECO:0007669"/>
    <property type="project" value="InterPro"/>
</dbReference>
<dbReference type="InterPro" id="IPR047865">
    <property type="entry name" value="Ribosomal_uL10_bac_type"/>
</dbReference>
<dbReference type="Proteomes" id="UP000177324">
    <property type="component" value="Unassembled WGS sequence"/>
</dbReference>
<dbReference type="CDD" id="cd05797">
    <property type="entry name" value="Ribosomal_L10"/>
    <property type="match status" value="1"/>
</dbReference>
<dbReference type="GO" id="GO:0006412">
    <property type="term" value="P:translation"/>
    <property type="evidence" value="ECO:0007669"/>
    <property type="project" value="UniProtKB-UniRule"/>
</dbReference>
<comment type="caution">
    <text evidence="6">The sequence shown here is derived from an EMBL/GenBank/DDBJ whole genome shotgun (WGS) entry which is preliminary data.</text>
</comment>
<dbReference type="Pfam" id="PF00466">
    <property type="entry name" value="Ribosomal_L10"/>
    <property type="match status" value="1"/>
</dbReference>
<comment type="similarity">
    <text evidence="1 5">Belongs to the universal ribosomal protein uL10 family.</text>
</comment>
<evidence type="ECO:0000256" key="5">
    <source>
        <dbReference type="HAMAP-Rule" id="MF_00362"/>
    </source>
</evidence>
<sequence>MPSAKNISLVAQLESQLAKAKALILADYRGLSVADIQNLRAQVRASGGSLTVAKNTLLKIALKHQDLEPALQGPTALILSLGDAIAPIKVLVEFARGHALNIPTPKAGLLDDRVLTATDIKFLATLPSRDQLIAQLLTQLQTPASSLVTVLQANFRSLVYVLTAVKSKKEVN</sequence>
<comment type="function">
    <text evidence="5">Forms part of the ribosomal stalk, playing a central role in the interaction of the ribosome with GTP-bound translation factors.</text>
</comment>
<dbReference type="GO" id="GO:0003735">
    <property type="term" value="F:structural constituent of ribosome"/>
    <property type="evidence" value="ECO:0007669"/>
    <property type="project" value="InterPro"/>
</dbReference>
<evidence type="ECO:0000313" key="6">
    <source>
        <dbReference type="EMBL" id="OGY18022.1"/>
    </source>
</evidence>
<dbReference type="STRING" id="1797589.A2784_00930"/>
<comment type="subunit">
    <text evidence="5">Part of the ribosomal stalk of the 50S ribosomal subunit. The N-terminus interacts with L11 and the large rRNA to form the base of the stalk. The C-terminus forms an elongated spine to which L12 dimers bind in a sequential fashion forming a multimeric L10(L12)X complex.</text>
</comment>
<keyword evidence="5" id="KW-0694">RNA-binding</keyword>
<evidence type="ECO:0000256" key="1">
    <source>
        <dbReference type="ARBA" id="ARBA00008889"/>
    </source>
</evidence>
<keyword evidence="5" id="KW-0699">rRNA-binding</keyword>
<dbReference type="InterPro" id="IPR022973">
    <property type="entry name" value="Ribosomal_uL10_bac"/>
</dbReference>
<proteinExistence type="inferred from homology"/>
<dbReference type="AlphaFoldDB" id="A0A1G1VRK6"/>
<keyword evidence="3 5" id="KW-0687">Ribonucleoprotein</keyword>
<organism evidence="6 7">
    <name type="scientific">Candidatus Chisholmbacteria bacterium RIFCSPHIGHO2_01_FULL_48_12</name>
    <dbReference type="NCBI Taxonomy" id="1797589"/>
    <lineage>
        <taxon>Bacteria</taxon>
        <taxon>Candidatus Chisholmiibacteriota</taxon>
    </lineage>
</organism>
<dbReference type="GO" id="GO:0070180">
    <property type="term" value="F:large ribosomal subunit rRNA binding"/>
    <property type="evidence" value="ECO:0007669"/>
    <property type="project" value="UniProtKB-UniRule"/>
</dbReference>
<dbReference type="EMBL" id="MHCH01000011">
    <property type="protein sequence ID" value="OGY18022.1"/>
    <property type="molecule type" value="Genomic_DNA"/>
</dbReference>
<evidence type="ECO:0000313" key="7">
    <source>
        <dbReference type="Proteomes" id="UP000177324"/>
    </source>
</evidence>
<evidence type="ECO:0000256" key="4">
    <source>
        <dbReference type="ARBA" id="ARBA00035202"/>
    </source>
</evidence>
<dbReference type="InterPro" id="IPR002363">
    <property type="entry name" value="Ribosomal_uL10_CS_bac"/>
</dbReference>
<dbReference type="NCBIfam" id="NF000955">
    <property type="entry name" value="PRK00099.1-1"/>
    <property type="match status" value="1"/>
</dbReference>
<dbReference type="InterPro" id="IPR043141">
    <property type="entry name" value="Ribosomal_uL10-like_sf"/>
</dbReference>
<evidence type="ECO:0000256" key="3">
    <source>
        <dbReference type="ARBA" id="ARBA00023274"/>
    </source>
</evidence>
<reference evidence="6 7" key="1">
    <citation type="journal article" date="2016" name="Nat. Commun.">
        <title>Thousands of microbial genomes shed light on interconnected biogeochemical processes in an aquifer system.</title>
        <authorList>
            <person name="Anantharaman K."/>
            <person name="Brown C.T."/>
            <person name="Hug L.A."/>
            <person name="Sharon I."/>
            <person name="Castelle C.J."/>
            <person name="Probst A.J."/>
            <person name="Thomas B.C."/>
            <person name="Singh A."/>
            <person name="Wilkins M.J."/>
            <person name="Karaoz U."/>
            <person name="Brodie E.L."/>
            <person name="Williams K.H."/>
            <person name="Hubbard S.S."/>
            <person name="Banfield J.F."/>
        </authorList>
    </citation>
    <scope>NUCLEOTIDE SEQUENCE [LARGE SCALE GENOMIC DNA]</scope>
</reference>
<keyword evidence="2 5" id="KW-0689">Ribosomal protein</keyword>
<dbReference type="PROSITE" id="PS01109">
    <property type="entry name" value="RIBOSOMAL_L10"/>
    <property type="match status" value="1"/>
</dbReference>
<dbReference type="PANTHER" id="PTHR11560">
    <property type="entry name" value="39S RIBOSOMAL PROTEIN L10, MITOCHONDRIAL"/>
    <property type="match status" value="1"/>
</dbReference>
<name>A0A1G1VRK6_9BACT</name>
<dbReference type="SUPFAM" id="SSF160369">
    <property type="entry name" value="Ribosomal protein L10-like"/>
    <property type="match status" value="1"/>
</dbReference>
<protein>
    <recommendedName>
        <fullName evidence="4 5">Large ribosomal subunit protein uL10</fullName>
    </recommendedName>
</protein>
<dbReference type="InterPro" id="IPR001790">
    <property type="entry name" value="Ribosomal_uL10"/>
</dbReference>
<accession>A0A1G1VRK6</accession>
<gene>
    <name evidence="5" type="primary">rplJ</name>
    <name evidence="6" type="ORF">A2784_00930</name>
</gene>